<protein>
    <submittedName>
        <fullName evidence="1">Uncharacterized protein</fullName>
    </submittedName>
</protein>
<evidence type="ECO:0000313" key="1">
    <source>
        <dbReference type="EMBL" id="CAF0965234.1"/>
    </source>
</evidence>
<dbReference type="Proteomes" id="UP000682733">
    <property type="component" value="Unassembled WGS sequence"/>
</dbReference>
<reference evidence="1" key="1">
    <citation type="submission" date="2021-02" db="EMBL/GenBank/DDBJ databases">
        <authorList>
            <person name="Nowell W R."/>
        </authorList>
    </citation>
    <scope>NUCLEOTIDE SEQUENCE</scope>
</reference>
<gene>
    <name evidence="1" type="ORF">OVA965_LOCUS12815</name>
    <name evidence="2" type="ORF">TMI583_LOCUS12819</name>
</gene>
<sequence length="319" mass="37084">MGTIPPTLLMSMYLSEVALYINFLDDFFRKKTDHDTVDRLSSQSLVETCLQLLDKERIELLTVQVATMISTVLSTTPQTDIDKSEIFRLEQALLTKTGISESAHPVVLEWLNYQDDKFFCSFAYQGALLLASSKIWTPTVIKICCDLLSSENDPLRDRAVILIRDRKWCSENQSISIVINWFSQWNKQETKSIAQVEHLFAILDIQTIDDIKKMMQIEREMNDVSFFRLIKSLSAEVIEYIRLIIKSLTGYLPHSTDSLFLHWLLEHIPYELLKFNEKFIELFIEMMLNYPNVKTKVIVAKNLFFSEIMNKFGAYFGKS</sequence>
<comment type="caution">
    <text evidence="1">The sequence shown here is derived from an EMBL/GenBank/DDBJ whole genome shotgun (WGS) entry which is preliminary data.</text>
</comment>
<organism evidence="1 3">
    <name type="scientific">Didymodactylos carnosus</name>
    <dbReference type="NCBI Taxonomy" id="1234261"/>
    <lineage>
        <taxon>Eukaryota</taxon>
        <taxon>Metazoa</taxon>
        <taxon>Spiralia</taxon>
        <taxon>Gnathifera</taxon>
        <taxon>Rotifera</taxon>
        <taxon>Eurotatoria</taxon>
        <taxon>Bdelloidea</taxon>
        <taxon>Philodinida</taxon>
        <taxon>Philodinidae</taxon>
        <taxon>Didymodactylos</taxon>
    </lineage>
</organism>
<dbReference type="Proteomes" id="UP000677228">
    <property type="component" value="Unassembled WGS sequence"/>
</dbReference>
<dbReference type="EMBL" id="CAJOBA010005234">
    <property type="protein sequence ID" value="CAF3737233.1"/>
    <property type="molecule type" value="Genomic_DNA"/>
</dbReference>
<name>A0A8S2DH14_9BILA</name>
<proteinExistence type="predicted"/>
<evidence type="ECO:0000313" key="2">
    <source>
        <dbReference type="EMBL" id="CAF3737233.1"/>
    </source>
</evidence>
<dbReference type="EMBL" id="CAJNOK010005228">
    <property type="protein sequence ID" value="CAF0965234.1"/>
    <property type="molecule type" value="Genomic_DNA"/>
</dbReference>
<evidence type="ECO:0000313" key="3">
    <source>
        <dbReference type="Proteomes" id="UP000677228"/>
    </source>
</evidence>
<dbReference type="AlphaFoldDB" id="A0A8S2DH14"/>
<accession>A0A8S2DH14</accession>